<gene>
    <name evidence="1" type="ORF">Mal4_56610</name>
</gene>
<dbReference type="RefSeq" id="WP_145372552.1">
    <property type="nucleotide sequence ID" value="NZ_CP036275.1"/>
</dbReference>
<name>A0A517ZFP1_9PLAN</name>
<evidence type="ECO:0000313" key="2">
    <source>
        <dbReference type="Proteomes" id="UP000320496"/>
    </source>
</evidence>
<dbReference type="OrthoDB" id="3471576at2"/>
<protein>
    <recommendedName>
        <fullName evidence="3">Immunity protein 21</fullName>
    </recommendedName>
</protein>
<dbReference type="KEGG" id="mri:Mal4_56610"/>
<reference evidence="1 2" key="1">
    <citation type="submission" date="2019-02" db="EMBL/GenBank/DDBJ databases">
        <title>Deep-cultivation of Planctomycetes and their phenomic and genomic characterization uncovers novel biology.</title>
        <authorList>
            <person name="Wiegand S."/>
            <person name="Jogler M."/>
            <person name="Boedeker C."/>
            <person name="Pinto D."/>
            <person name="Vollmers J."/>
            <person name="Rivas-Marin E."/>
            <person name="Kohn T."/>
            <person name="Peeters S.H."/>
            <person name="Heuer A."/>
            <person name="Rast P."/>
            <person name="Oberbeckmann S."/>
            <person name="Bunk B."/>
            <person name="Jeske O."/>
            <person name="Meyerdierks A."/>
            <person name="Storesund J.E."/>
            <person name="Kallscheuer N."/>
            <person name="Luecker S."/>
            <person name="Lage O.M."/>
            <person name="Pohl T."/>
            <person name="Merkel B.J."/>
            <person name="Hornburger P."/>
            <person name="Mueller R.-W."/>
            <person name="Bruemmer F."/>
            <person name="Labrenz M."/>
            <person name="Spormann A.M."/>
            <person name="Op den Camp H."/>
            <person name="Overmann J."/>
            <person name="Amann R."/>
            <person name="Jetten M.S.M."/>
            <person name="Mascher T."/>
            <person name="Medema M.H."/>
            <person name="Devos D.P."/>
            <person name="Kaster A.-K."/>
            <person name="Ovreas L."/>
            <person name="Rohde M."/>
            <person name="Galperin M.Y."/>
            <person name="Jogler C."/>
        </authorList>
    </citation>
    <scope>NUCLEOTIDE SEQUENCE [LARGE SCALE GENOMIC DNA]</scope>
    <source>
        <strain evidence="1 2">Mal4</strain>
    </source>
</reference>
<keyword evidence="2" id="KW-1185">Reference proteome</keyword>
<dbReference type="Pfam" id="PF15589">
    <property type="entry name" value="Imm21"/>
    <property type="match status" value="1"/>
</dbReference>
<dbReference type="AlphaFoldDB" id="A0A517ZFP1"/>
<sequence>MQSVSSFGGPYVLLPKVTVDRWMDELGDAPAPDHGLYGMACSVDGWCGIIRPWETPLLVFGDEPADIYWLPGGEGGLFIRWLAADSLAQLTAFAESVAAAGNWTERLEWDAVTGDYVLMDTCAAPGDPSARMEIPLTPGRYAVESQYAESGEVMTVITRLQLVG</sequence>
<evidence type="ECO:0008006" key="3">
    <source>
        <dbReference type="Google" id="ProtNLM"/>
    </source>
</evidence>
<organism evidence="1 2">
    <name type="scientific">Maioricimonas rarisocia</name>
    <dbReference type="NCBI Taxonomy" id="2528026"/>
    <lineage>
        <taxon>Bacteria</taxon>
        <taxon>Pseudomonadati</taxon>
        <taxon>Planctomycetota</taxon>
        <taxon>Planctomycetia</taxon>
        <taxon>Planctomycetales</taxon>
        <taxon>Planctomycetaceae</taxon>
        <taxon>Maioricimonas</taxon>
    </lineage>
</organism>
<proteinExistence type="predicted"/>
<accession>A0A517ZFP1</accession>
<dbReference type="InterPro" id="IPR028961">
    <property type="entry name" value="Imm21"/>
</dbReference>
<evidence type="ECO:0000313" key="1">
    <source>
        <dbReference type="EMBL" id="QDU41295.1"/>
    </source>
</evidence>
<dbReference type="EMBL" id="CP036275">
    <property type="protein sequence ID" value="QDU41295.1"/>
    <property type="molecule type" value="Genomic_DNA"/>
</dbReference>
<dbReference type="Proteomes" id="UP000320496">
    <property type="component" value="Chromosome"/>
</dbReference>